<accession>A0AAE9AE81</accession>
<dbReference type="SUPFAM" id="SSF82199">
    <property type="entry name" value="SET domain"/>
    <property type="match status" value="1"/>
</dbReference>
<dbReference type="Gene3D" id="2.170.270.10">
    <property type="entry name" value="SET domain"/>
    <property type="match status" value="1"/>
</dbReference>
<dbReference type="InterPro" id="IPR046341">
    <property type="entry name" value="SET_dom_sf"/>
</dbReference>
<dbReference type="InterPro" id="IPR050973">
    <property type="entry name" value="H3K9_Histone-Lys_N-MTase"/>
</dbReference>
<evidence type="ECO:0000259" key="8">
    <source>
        <dbReference type="PROSITE" id="PS50280"/>
    </source>
</evidence>
<evidence type="ECO:0000313" key="9">
    <source>
        <dbReference type="EMBL" id="ULT97450.1"/>
    </source>
</evidence>
<organism evidence="9 10">
    <name type="scientific">Caenorhabditis briggsae</name>
    <dbReference type="NCBI Taxonomy" id="6238"/>
    <lineage>
        <taxon>Eukaryota</taxon>
        <taxon>Metazoa</taxon>
        <taxon>Ecdysozoa</taxon>
        <taxon>Nematoda</taxon>
        <taxon>Chromadorea</taxon>
        <taxon>Rhabditida</taxon>
        <taxon>Rhabditina</taxon>
        <taxon>Rhabditomorpha</taxon>
        <taxon>Rhabditoidea</taxon>
        <taxon>Rhabditidae</taxon>
        <taxon>Peloderinae</taxon>
        <taxon>Caenorhabditis</taxon>
    </lineage>
</organism>
<dbReference type="PROSITE" id="PS50280">
    <property type="entry name" value="SET"/>
    <property type="match status" value="1"/>
</dbReference>
<evidence type="ECO:0000256" key="3">
    <source>
        <dbReference type="ARBA" id="ARBA00022603"/>
    </source>
</evidence>
<dbReference type="GO" id="GO:0005694">
    <property type="term" value="C:chromosome"/>
    <property type="evidence" value="ECO:0007669"/>
    <property type="project" value="UniProtKB-SubCell"/>
</dbReference>
<dbReference type="Proteomes" id="UP000827892">
    <property type="component" value="Chromosome IV"/>
</dbReference>
<comment type="subcellular location">
    <subcellularLocation>
        <location evidence="1">Chromosome</location>
    </subcellularLocation>
</comment>
<dbReference type="AlphaFoldDB" id="A0AAE9AE81"/>
<evidence type="ECO:0000256" key="6">
    <source>
        <dbReference type="ARBA" id="ARBA00022723"/>
    </source>
</evidence>
<reference evidence="9 10" key="1">
    <citation type="submission" date="2022-05" db="EMBL/GenBank/DDBJ databases">
        <title>Chromosome-level reference genomes for two strains of Caenorhabditis briggsae: an improved platform for comparative genomics.</title>
        <authorList>
            <person name="Stevens L."/>
            <person name="Andersen E.C."/>
        </authorList>
    </citation>
    <scope>NUCLEOTIDE SEQUENCE [LARGE SCALE GENOMIC DNA]</scope>
    <source>
        <strain evidence="9">QX1410_ONT</strain>
        <tissue evidence="9">Whole-organism</tissue>
    </source>
</reference>
<dbReference type="GO" id="GO:0046872">
    <property type="term" value="F:metal ion binding"/>
    <property type="evidence" value="ECO:0007669"/>
    <property type="project" value="UniProtKB-KW"/>
</dbReference>
<gene>
    <name evidence="9" type="ORF">L3Y34_005336</name>
</gene>
<name>A0AAE9AE81_CAEBR</name>
<protein>
    <recommendedName>
        <fullName evidence="8">SET domain-containing protein</fullName>
    </recommendedName>
</protein>
<evidence type="ECO:0000256" key="4">
    <source>
        <dbReference type="ARBA" id="ARBA00022679"/>
    </source>
</evidence>
<keyword evidence="6" id="KW-0479">Metal-binding</keyword>
<keyword evidence="3" id="KW-0489">Methyltransferase</keyword>
<keyword evidence="2" id="KW-0158">Chromosome</keyword>
<keyword evidence="7" id="KW-0862">Zinc</keyword>
<feature type="domain" description="SET" evidence="8">
    <location>
        <begin position="353"/>
        <end position="470"/>
    </location>
</feature>
<dbReference type="PANTHER" id="PTHR46223:SF3">
    <property type="entry name" value="HISTONE-LYSINE N-METHYLTRANSFERASE SET-23"/>
    <property type="match status" value="1"/>
</dbReference>
<evidence type="ECO:0000256" key="5">
    <source>
        <dbReference type="ARBA" id="ARBA00022691"/>
    </source>
</evidence>
<keyword evidence="5" id="KW-0949">S-adenosyl-L-methionine</keyword>
<evidence type="ECO:0000313" key="10">
    <source>
        <dbReference type="Proteomes" id="UP000827892"/>
    </source>
</evidence>
<dbReference type="SMART" id="SM00317">
    <property type="entry name" value="SET"/>
    <property type="match status" value="1"/>
</dbReference>
<dbReference type="PANTHER" id="PTHR46223">
    <property type="entry name" value="HISTONE-LYSINE N-METHYLTRANSFERASE SUV39H"/>
    <property type="match status" value="1"/>
</dbReference>
<proteinExistence type="predicted"/>
<evidence type="ECO:0000256" key="2">
    <source>
        <dbReference type="ARBA" id="ARBA00022454"/>
    </source>
</evidence>
<dbReference type="EMBL" id="CP090894">
    <property type="protein sequence ID" value="ULT97450.1"/>
    <property type="molecule type" value="Genomic_DNA"/>
</dbReference>
<keyword evidence="4" id="KW-0808">Transferase</keyword>
<dbReference type="GO" id="GO:0032259">
    <property type="term" value="P:methylation"/>
    <property type="evidence" value="ECO:0007669"/>
    <property type="project" value="UniProtKB-KW"/>
</dbReference>
<sequence>MGLDLMNAMSNNGKSYNLQIDLCCGTQLRAKQIFHGFTDQPTTTNSNRICDSDTEQQNRTARFQTFRRKEANEKGTWVCPFEYPGIPKNKFFLKIEAPEDFDWKVQNVFKIKDETSPATTYEGSDVLWYEDDDFAAANPDAMKLLETRHRFLEALQKTTKDPEVLKCIDRDQYLTKELFNNQQHLYWHYEDVSYYHNKIHVDYGIAGFSYMCLREEMVAPPNFQYIPYHVVKESAYKRCLASKGSKKYLELEAEVAGNKSLWSSKRTPTACEKPEKCKCNRIFQLLYKDTEDSLEDPRDRELPRKLLQPNKAGFLDLEHFNYISNQKIIVECSNACGCSEECPRRRLQQGQKKRLIVFYENEIIGFGLRAAEPIKAGEYVTEYVGTVLAPRNNNRNPSYDLGIEIVVEGLVIDSRKCGNLARFVAHACEPNAAFIETHSRIFETDPLIPRVSLYALRDIAIGEAVTICYYSRDKLSSGKGIKCACRPNCPNHLPKN</sequence>
<dbReference type="Pfam" id="PF00856">
    <property type="entry name" value="SET"/>
    <property type="match status" value="1"/>
</dbReference>
<evidence type="ECO:0000256" key="7">
    <source>
        <dbReference type="ARBA" id="ARBA00022833"/>
    </source>
</evidence>
<dbReference type="InterPro" id="IPR001214">
    <property type="entry name" value="SET_dom"/>
</dbReference>
<evidence type="ECO:0000256" key="1">
    <source>
        <dbReference type="ARBA" id="ARBA00004286"/>
    </source>
</evidence>
<dbReference type="GO" id="GO:0008168">
    <property type="term" value="F:methyltransferase activity"/>
    <property type="evidence" value="ECO:0007669"/>
    <property type="project" value="UniProtKB-KW"/>
</dbReference>